<sequence length="171" mass="18581">MASASSSVSRFPSFSSPVASRLHSPRAPAARVTFRRLQQLRVSASCASTVERPAKAHIGSPGSLYEVLGVQAGATGQEIKAAYRRLARVLHPDVAPASGDCAGREFMRIHEAYATLSDPQKRADYDQALLTRRRRVGPPFAVSMSAACRGSSVNSGFPAYTRRKWETDQCW</sequence>
<dbReference type="EMBL" id="PGOL01002702">
    <property type="protein sequence ID" value="PKI45657.1"/>
    <property type="molecule type" value="Genomic_DNA"/>
</dbReference>
<dbReference type="InterPro" id="IPR018253">
    <property type="entry name" value="DnaJ_domain_CS"/>
</dbReference>
<dbReference type="PANTHER" id="PTHR44240">
    <property type="entry name" value="DNAJ DOMAIN (PROKARYOTIC HEAT SHOCK PROTEIN)-RELATED"/>
    <property type="match status" value="1"/>
</dbReference>
<reference evidence="5" key="1">
    <citation type="journal article" date="2017" name="Plant J.">
        <title>The pomegranate (Punica granatum L.) genome and the genomics of punicalagin biosynthesis.</title>
        <authorList>
            <person name="Qin G."/>
            <person name="Xu C."/>
            <person name="Ming R."/>
            <person name="Tang H."/>
            <person name="Guyot R."/>
            <person name="Kramer E.M."/>
            <person name="Hu Y."/>
            <person name="Yi X."/>
            <person name="Qi Y."/>
            <person name="Xu X."/>
            <person name="Gao Z."/>
            <person name="Pan H."/>
            <person name="Jian J."/>
            <person name="Tian Y."/>
            <person name="Yue Z."/>
            <person name="Xu Y."/>
        </authorList>
    </citation>
    <scope>NUCLEOTIDE SEQUENCE [LARGE SCALE GENOMIC DNA]</scope>
    <source>
        <strain evidence="5">cv. Dabenzi</strain>
    </source>
</reference>
<dbReference type="Gene3D" id="1.10.287.110">
    <property type="entry name" value="DnaJ domain"/>
    <property type="match status" value="1"/>
</dbReference>
<dbReference type="AlphaFoldDB" id="A0A218X7M4"/>
<dbReference type="PANTHER" id="PTHR44240:SF22">
    <property type="entry name" value="CHAPERONE PROTEIN DNAJ 11, CHLOROPLASTIC-LIKE"/>
    <property type="match status" value="1"/>
</dbReference>
<feature type="compositionally biased region" description="Low complexity" evidence="1">
    <location>
        <begin position="1"/>
        <end position="21"/>
    </location>
</feature>
<dbReference type="InterPro" id="IPR001623">
    <property type="entry name" value="DnaJ_domain"/>
</dbReference>
<evidence type="ECO:0000313" key="3">
    <source>
        <dbReference type="EMBL" id="OWM80923.1"/>
    </source>
</evidence>
<dbReference type="SMART" id="SM00271">
    <property type="entry name" value="DnaJ"/>
    <property type="match status" value="1"/>
</dbReference>
<name>A0A218X7M4_PUNGR</name>
<dbReference type="InterPro" id="IPR036869">
    <property type="entry name" value="J_dom_sf"/>
</dbReference>
<comment type="caution">
    <text evidence="3">The sequence shown here is derived from an EMBL/GenBank/DDBJ whole genome shotgun (WGS) entry which is preliminary data.</text>
</comment>
<reference evidence="4 6" key="3">
    <citation type="submission" date="2017-11" db="EMBL/GenBank/DDBJ databases">
        <title>De-novo sequencing of pomegranate (Punica granatum L.) genome.</title>
        <authorList>
            <person name="Akparov Z."/>
            <person name="Amiraslanov A."/>
            <person name="Hajiyeva S."/>
            <person name="Abbasov M."/>
            <person name="Kaur K."/>
            <person name="Hamwieh A."/>
            <person name="Solovyev V."/>
            <person name="Salamov A."/>
            <person name="Braich B."/>
            <person name="Kosarev P."/>
            <person name="Mahmoud A."/>
            <person name="Hajiyev E."/>
            <person name="Babayeva S."/>
            <person name="Izzatullayeva V."/>
            <person name="Mammadov A."/>
            <person name="Mammadov A."/>
            <person name="Sharifova S."/>
            <person name="Ojaghi J."/>
            <person name="Eynullazada K."/>
            <person name="Bayramov B."/>
            <person name="Abdulazimova A."/>
            <person name="Shahmuradov I."/>
        </authorList>
    </citation>
    <scope>NUCLEOTIDE SEQUENCE [LARGE SCALE GENOMIC DNA]</scope>
    <source>
        <strain evidence="4">AG2017</strain>
        <strain evidence="6">cv. AG2017</strain>
        <tissue evidence="4">Leaf</tissue>
    </source>
</reference>
<dbReference type="OrthoDB" id="445556at2759"/>
<proteinExistence type="predicted"/>
<dbReference type="InterPro" id="IPR052276">
    <property type="entry name" value="Diphthamide-biosynth_chaperone"/>
</dbReference>
<keyword evidence="6" id="KW-1185">Reference proteome</keyword>
<dbReference type="GeneID" id="116198771"/>
<dbReference type="PROSITE" id="PS00636">
    <property type="entry name" value="DNAJ_1"/>
    <property type="match status" value="1"/>
</dbReference>
<dbReference type="EMBL" id="MTKT01002214">
    <property type="protein sequence ID" value="OWM80923.1"/>
    <property type="molecule type" value="Genomic_DNA"/>
</dbReference>
<gene>
    <name evidence="3" type="ORF">CDL15_Pgr006954</name>
    <name evidence="4" type="ORF">CRG98_033973</name>
</gene>
<dbReference type="CDD" id="cd06257">
    <property type="entry name" value="DnaJ"/>
    <property type="match status" value="1"/>
</dbReference>
<evidence type="ECO:0000313" key="6">
    <source>
        <dbReference type="Proteomes" id="UP000233551"/>
    </source>
</evidence>
<evidence type="ECO:0000313" key="5">
    <source>
        <dbReference type="Proteomes" id="UP000197138"/>
    </source>
</evidence>
<dbReference type="Pfam" id="PF00226">
    <property type="entry name" value="DnaJ"/>
    <property type="match status" value="1"/>
</dbReference>
<reference evidence="3" key="2">
    <citation type="submission" date="2017-06" db="EMBL/GenBank/DDBJ databases">
        <title>The pomegranate genome and the genomics of punicalagin biosynthesis.</title>
        <authorList>
            <person name="Xu C."/>
        </authorList>
    </citation>
    <scope>NUCLEOTIDE SEQUENCE [LARGE SCALE GENOMIC DNA]</scope>
    <source>
        <tissue evidence="3">Fresh leaf</tissue>
    </source>
</reference>
<organism evidence="3 5">
    <name type="scientific">Punica granatum</name>
    <name type="common">Pomegranate</name>
    <dbReference type="NCBI Taxonomy" id="22663"/>
    <lineage>
        <taxon>Eukaryota</taxon>
        <taxon>Viridiplantae</taxon>
        <taxon>Streptophyta</taxon>
        <taxon>Embryophyta</taxon>
        <taxon>Tracheophyta</taxon>
        <taxon>Spermatophyta</taxon>
        <taxon>Magnoliopsida</taxon>
        <taxon>eudicotyledons</taxon>
        <taxon>Gunneridae</taxon>
        <taxon>Pentapetalae</taxon>
        <taxon>rosids</taxon>
        <taxon>malvids</taxon>
        <taxon>Myrtales</taxon>
        <taxon>Lythraceae</taxon>
        <taxon>Punica</taxon>
    </lineage>
</organism>
<dbReference type="Proteomes" id="UP000233551">
    <property type="component" value="Unassembled WGS sequence"/>
</dbReference>
<feature type="region of interest" description="Disordered" evidence="1">
    <location>
        <begin position="1"/>
        <end position="22"/>
    </location>
</feature>
<feature type="domain" description="J" evidence="2">
    <location>
        <begin position="63"/>
        <end position="129"/>
    </location>
</feature>
<evidence type="ECO:0000313" key="4">
    <source>
        <dbReference type="EMBL" id="PKI45657.1"/>
    </source>
</evidence>
<protein>
    <recommendedName>
        <fullName evidence="2">J domain-containing protein</fullName>
    </recommendedName>
</protein>
<evidence type="ECO:0000259" key="2">
    <source>
        <dbReference type="PROSITE" id="PS50076"/>
    </source>
</evidence>
<evidence type="ECO:0000256" key="1">
    <source>
        <dbReference type="SAM" id="MobiDB-lite"/>
    </source>
</evidence>
<dbReference type="STRING" id="22663.A0A218X7M4"/>
<accession>A0A218X7M4</accession>
<dbReference type="SUPFAM" id="SSF46565">
    <property type="entry name" value="Chaperone J-domain"/>
    <property type="match status" value="1"/>
</dbReference>
<dbReference type="Proteomes" id="UP000197138">
    <property type="component" value="Unassembled WGS sequence"/>
</dbReference>
<dbReference type="PROSITE" id="PS50076">
    <property type="entry name" value="DNAJ_2"/>
    <property type="match status" value="1"/>
</dbReference>
<dbReference type="PRINTS" id="PR00625">
    <property type="entry name" value="JDOMAIN"/>
</dbReference>